<feature type="compositionally biased region" description="Polar residues" evidence="1">
    <location>
        <begin position="66"/>
        <end position="75"/>
    </location>
</feature>
<feature type="compositionally biased region" description="Basic and acidic residues" evidence="1">
    <location>
        <begin position="80"/>
        <end position="91"/>
    </location>
</feature>
<feature type="compositionally biased region" description="Basic and acidic residues" evidence="1">
    <location>
        <begin position="43"/>
        <end position="60"/>
    </location>
</feature>
<gene>
    <name evidence="2" type="ORF">CBRE1094_LOCUS24819</name>
</gene>
<sequence>MQRSEAPPDSGKLANTPGKDEAIATKREYNRWLVTQENWQSAEDVRAQRKDAADRLEERERKHKTQGLSRQQAATAQMKKASEAVEEHREENLTLGRQVAEEITIWKKGAEAQQQAYIAYGAGVREAVKAADATAQSMAALSVKKKTQASTTRKEDEETAKAVERLKEEKQRLANEQAARVRSETADQVTDAAKRHFYEQRLKSAKETKVDQERWQKERTEEKLTFDKQQQVRRKKSKAAREQAGKSVSDLLIKRQQDGVALREQRRSLAEEKAKRKKEEEEKKVASVKSVHASIAFDPGVLTGGATPVRGPVTVAP</sequence>
<name>A0A7S2H432_9EUKA</name>
<evidence type="ECO:0000313" key="2">
    <source>
        <dbReference type="EMBL" id="CAD9479914.1"/>
    </source>
</evidence>
<accession>A0A7S2H432</accession>
<dbReference type="EMBL" id="HBGU01045602">
    <property type="protein sequence ID" value="CAD9479914.1"/>
    <property type="molecule type" value="Transcribed_RNA"/>
</dbReference>
<feature type="compositionally biased region" description="Basic and acidic residues" evidence="1">
    <location>
        <begin position="152"/>
        <end position="185"/>
    </location>
</feature>
<feature type="compositionally biased region" description="Basic and acidic residues" evidence="1">
    <location>
        <begin position="252"/>
        <end position="285"/>
    </location>
</feature>
<evidence type="ECO:0000256" key="1">
    <source>
        <dbReference type="SAM" id="MobiDB-lite"/>
    </source>
</evidence>
<proteinExistence type="predicted"/>
<organism evidence="2">
    <name type="scientific">Haptolina brevifila</name>
    <dbReference type="NCBI Taxonomy" id="156173"/>
    <lineage>
        <taxon>Eukaryota</taxon>
        <taxon>Haptista</taxon>
        <taxon>Haptophyta</taxon>
        <taxon>Prymnesiophyceae</taxon>
        <taxon>Prymnesiales</taxon>
        <taxon>Prymnesiaceae</taxon>
        <taxon>Haptolina</taxon>
    </lineage>
</organism>
<reference evidence="2" key="1">
    <citation type="submission" date="2021-01" db="EMBL/GenBank/DDBJ databases">
        <authorList>
            <person name="Corre E."/>
            <person name="Pelletier E."/>
            <person name="Niang G."/>
            <person name="Scheremetjew M."/>
            <person name="Finn R."/>
            <person name="Kale V."/>
            <person name="Holt S."/>
            <person name="Cochrane G."/>
            <person name="Meng A."/>
            <person name="Brown T."/>
            <person name="Cohen L."/>
        </authorList>
    </citation>
    <scope>NUCLEOTIDE SEQUENCE</scope>
    <source>
        <strain evidence="2">UTEX LB 985</strain>
    </source>
</reference>
<feature type="region of interest" description="Disordered" evidence="1">
    <location>
        <begin position="298"/>
        <end position="317"/>
    </location>
</feature>
<feature type="compositionally biased region" description="Basic and acidic residues" evidence="1">
    <location>
        <begin position="192"/>
        <end position="226"/>
    </location>
</feature>
<dbReference type="AlphaFoldDB" id="A0A7S2H432"/>
<protein>
    <submittedName>
        <fullName evidence="2">Uncharacterized protein</fullName>
    </submittedName>
</protein>
<feature type="region of interest" description="Disordered" evidence="1">
    <location>
        <begin position="43"/>
        <end position="91"/>
    </location>
</feature>
<feature type="region of interest" description="Disordered" evidence="1">
    <location>
        <begin position="140"/>
        <end position="289"/>
    </location>
</feature>
<feature type="region of interest" description="Disordered" evidence="1">
    <location>
        <begin position="1"/>
        <end position="24"/>
    </location>
</feature>